<feature type="compositionally biased region" description="Low complexity" evidence="1">
    <location>
        <begin position="63"/>
        <end position="98"/>
    </location>
</feature>
<gene>
    <name evidence="2" type="ORF">DOTSEDRAFT_21011</name>
</gene>
<reference evidence="2 3" key="2">
    <citation type="journal article" date="2012" name="PLoS Pathog.">
        <title>Diverse lifestyles and strategies of plant pathogenesis encoded in the genomes of eighteen Dothideomycetes fungi.</title>
        <authorList>
            <person name="Ohm R.A."/>
            <person name="Feau N."/>
            <person name="Henrissat B."/>
            <person name="Schoch C.L."/>
            <person name="Horwitz B.A."/>
            <person name="Barry K.W."/>
            <person name="Condon B.J."/>
            <person name="Copeland A.C."/>
            <person name="Dhillon B."/>
            <person name="Glaser F."/>
            <person name="Hesse C.N."/>
            <person name="Kosti I."/>
            <person name="LaButti K."/>
            <person name="Lindquist E.A."/>
            <person name="Lucas S."/>
            <person name="Salamov A.A."/>
            <person name="Bradshaw R.E."/>
            <person name="Ciuffetti L."/>
            <person name="Hamelin R.C."/>
            <person name="Kema G.H.J."/>
            <person name="Lawrence C."/>
            <person name="Scott J.A."/>
            <person name="Spatafora J.W."/>
            <person name="Turgeon B.G."/>
            <person name="de Wit P.J.G.M."/>
            <person name="Zhong S."/>
            <person name="Goodwin S.B."/>
            <person name="Grigoriev I.V."/>
        </authorList>
    </citation>
    <scope>NUCLEOTIDE SEQUENCE [LARGE SCALE GENOMIC DNA]</scope>
    <source>
        <strain evidence="3">NZE10 / CBS 128990</strain>
    </source>
</reference>
<dbReference type="Proteomes" id="UP000016933">
    <property type="component" value="Unassembled WGS sequence"/>
</dbReference>
<evidence type="ECO:0000256" key="1">
    <source>
        <dbReference type="SAM" id="MobiDB-lite"/>
    </source>
</evidence>
<keyword evidence="3" id="KW-1185">Reference proteome</keyword>
<organism evidence="2 3">
    <name type="scientific">Dothistroma septosporum (strain NZE10 / CBS 128990)</name>
    <name type="common">Red band needle blight fungus</name>
    <name type="synonym">Mycosphaerella pini</name>
    <dbReference type="NCBI Taxonomy" id="675120"/>
    <lineage>
        <taxon>Eukaryota</taxon>
        <taxon>Fungi</taxon>
        <taxon>Dikarya</taxon>
        <taxon>Ascomycota</taxon>
        <taxon>Pezizomycotina</taxon>
        <taxon>Dothideomycetes</taxon>
        <taxon>Dothideomycetidae</taxon>
        <taxon>Mycosphaerellales</taxon>
        <taxon>Mycosphaerellaceae</taxon>
        <taxon>Dothistroma</taxon>
    </lineage>
</organism>
<dbReference type="AlphaFoldDB" id="N1PYC5"/>
<evidence type="ECO:0008006" key="4">
    <source>
        <dbReference type="Google" id="ProtNLM"/>
    </source>
</evidence>
<dbReference type="OrthoDB" id="10535852at2759"/>
<dbReference type="OMA" id="HTFEMQK"/>
<feature type="region of interest" description="Disordered" evidence="1">
    <location>
        <begin position="25"/>
        <end position="47"/>
    </location>
</feature>
<protein>
    <recommendedName>
        <fullName evidence="4">SMP domain-containing protein</fullName>
    </recommendedName>
</protein>
<name>N1PYC5_DOTSN</name>
<sequence length="114" mass="11565">MAEENAMDRGASAALKNQDLTDGIYEDASTDASRGVGHPHTFEMQKKPQLTFFQLGASQASSATGSDTAFDAGAASGADSISEQSATTTATSQSEGSGLQSAVQSAADKVMGNK</sequence>
<feature type="region of interest" description="Disordered" evidence="1">
    <location>
        <begin position="62"/>
        <end position="114"/>
    </location>
</feature>
<evidence type="ECO:0000313" key="3">
    <source>
        <dbReference type="Proteomes" id="UP000016933"/>
    </source>
</evidence>
<evidence type="ECO:0000313" key="2">
    <source>
        <dbReference type="EMBL" id="EME47214.1"/>
    </source>
</evidence>
<dbReference type="HOGENOM" id="CLU_2121012_0_0_1"/>
<reference evidence="3" key="1">
    <citation type="journal article" date="2012" name="PLoS Genet.">
        <title>The genomes of the fungal plant pathogens Cladosporium fulvum and Dothistroma septosporum reveal adaptation to different hosts and lifestyles but also signatures of common ancestry.</title>
        <authorList>
            <person name="de Wit P.J.G.M."/>
            <person name="van der Burgt A."/>
            <person name="Oekmen B."/>
            <person name="Stergiopoulos I."/>
            <person name="Abd-Elsalam K.A."/>
            <person name="Aerts A.L."/>
            <person name="Bahkali A.H."/>
            <person name="Beenen H.G."/>
            <person name="Chettri P."/>
            <person name="Cox M.P."/>
            <person name="Datema E."/>
            <person name="de Vries R.P."/>
            <person name="Dhillon B."/>
            <person name="Ganley A.R."/>
            <person name="Griffiths S.A."/>
            <person name="Guo Y."/>
            <person name="Hamelin R.C."/>
            <person name="Henrissat B."/>
            <person name="Kabir M.S."/>
            <person name="Jashni M.K."/>
            <person name="Kema G."/>
            <person name="Klaubauf S."/>
            <person name="Lapidus A."/>
            <person name="Levasseur A."/>
            <person name="Lindquist E."/>
            <person name="Mehrabi R."/>
            <person name="Ohm R.A."/>
            <person name="Owen T.J."/>
            <person name="Salamov A."/>
            <person name="Schwelm A."/>
            <person name="Schijlen E."/>
            <person name="Sun H."/>
            <person name="van den Burg H.A."/>
            <person name="van Ham R.C.H.J."/>
            <person name="Zhang S."/>
            <person name="Goodwin S.B."/>
            <person name="Grigoriev I.V."/>
            <person name="Collemare J."/>
            <person name="Bradshaw R.E."/>
        </authorList>
    </citation>
    <scope>NUCLEOTIDE SEQUENCE [LARGE SCALE GENOMIC DNA]</scope>
    <source>
        <strain evidence="3">NZE10 / CBS 128990</strain>
    </source>
</reference>
<proteinExistence type="predicted"/>
<dbReference type="EMBL" id="KB446536">
    <property type="protein sequence ID" value="EME47214.1"/>
    <property type="molecule type" value="Genomic_DNA"/>
</dbReference>
<accession>N1PYC5</accession>